<accession>A0A1F5BTI2</accession>
<dbReference type="AlphaFoldDB" id="A0A1F5BTI2"/>
<dbReference type="STRING" id="1797298.A2988_00335"/>
<dbReference type="Proteomes" id="UP000176650">
    <property type="component" value="Unassembled WGS sequence"/>
</dbReference>
<name>A0A1F5BTI2_9BACT</name>
<comment type="caution">
    <text evidence="2">The sequence shown here is derived from an EMBL/GenBank/DDBJ whole genome shotgun (WGS) entry which is preliminary data.</text>
</comment>
<evidence type="ECO:0000313" key="3">
    <source>
        <dbReference type="Proteomes" id="UP000176650"/>
    </source>
</evidence>
<keyword evidence="1" id="KW-0812">Transmembrane</keyword>
<sequence length="139" mass="15391">MDDDFEKFNTDNNNEPPSGLLNAVMARIERERRQTARKKRIVLFSLCAIGSLLAITPTSKALVADISQSGFAHFLSLAFSDPGMVLASWNDFALSILESLPALSMAAFLLTIFAFLGSVRLLARDITMVFIQPRLIRNN</sequence>
<keyword evidence="1" id="KW-0472">Membrane</keyword>
<evidence type="ECO:0000256" key="1">
    <source>
        <dbReference type="SAM" id="Phobius"/>
    </source>
</evidence>
<protein>
    <submittedName>
        <fullName evidence="2">Uncharacterized protein</fullName>
    </submittedName>
</protein>
<dbReference type="EMBL" id="MEYS01000002">
    <property type="protein sequence ID" value="OGD33927.1"/>
    <property type="molecule type" value="Genomic_DNA"/>
</dbReference>
<feature type="transmembrane region" description="Helical" evidence="1">
    <location>
        <begin position="41"/>
        <end position="59"/>
    </location>
</feature>
<reference evidence="2 3" key="1">
    <citation type="journal article" date="2016" name="Nat. Commun.">
        <title>Thousands of microbial genomes shed light on interconnected biogeochemical processes in an aquifer system.</title>
        <authorList>
            <person name="Anantharaman K."/>
            <person name="Brown C.T."/>
            <person name="Hug L.A."/>
            <person name="Sharon I."/>
            <person name="Castelle C.J."/>
            <person name="Probst A.J."/>
            <person name="Thomas B.C."/>
            <person name="Singh A."/>
            <person name="Wilkins M.J."/>
            <person name="Karaoz U."/>
            <person name="Brodie E.L."/>
            <person name="Williams K.H."/>
            <person name="Hubbard S.S."/>
            <person name="Banfield J.F."/>
        </authorList>
    </citation>
    <scope>NUCLEOTIDE SEQUENCE [LARGE SCALE GENOMIC DNA]</scope>
</reference>
<evidence type="ECO:0000313" key="2">
    <source>
        <dbReference type="EMBL" id="OGD33927.1"/>
    </source>
</evidence>
<keyword evidence="1" id="KW-1133">Transmembrane helix</keyword>
<proteinExistence type="predicted"/>
<feature type="transmembrane region" description="Helical" evidence="1">
    <location>
        <begin position="102"/>
        <end position="123"/>
    </location>
</feature>
<gene>
    <name evidence="2" type="ORF">A2988_00335</name>
</gene>
<organism evidence="2 3">
    <name type="scientific">Candidatus Azambacteria bacterium RIFCSPLOWO2_01_FULL_46_25</name>
    <dbReference type="NCBI Taxonomy" id="1797298"/>
    <lineage>
        <taxon>Bacteria</taxon>
        <taxon>Candidatus Azamiibacteriota</taxon>
    </lineage>
</organism>